<dbReference type="AlphaFoldDB" id="K9YW34"/>
<dbReference type="HOGENOM" id="CLU_038034_9_1_3"/>
<gene>
    <name evidence="2" type="ORF">Dacsa_2055</name>
</gene>
<dbReference type="CDD" id="cd01144">
    <property type="entry name" value="BtuF"/>
    <property type="match status" value="1"/>
</dbReference>
<protein>
    <submittedName>
        <fullName evidence="2">ABC-type Fe3+-hydroxamate transport system, periplasmic component</fullName>
    </submittedName>
</protein>
<dbReference type="SUPFAM" id="SSF53807">
    <property type="entry name" value="Helical backbone' metal receptor"/>
    <property type="match status" value="1"/>
</dbReference>
<reference evidence="2" key="1">
    <citation type="submission" date="2012-04" db="EMBL/GenBank/DDBJ databases">
        <title>Finished genome of Dactylococcopsis salina PCC 8305.</title>
        <authorList>
            <consortium name="US DOE Joint Genome Institute"/>
            <person name="Gugger M."/>
            <person name="Coursin T."/>
            <person name="Rippka R."/>
            <person name="Tandeau De Marsac N."/>
            <person name="Huntemann M."/>
            <person name="Wei C.-L."/>
            <person name="Han J."/>
            <person name="Detter J.C."/>
            <person name="Han C."/>
            <person name="Tapia R."/>
            <person name="Daligault H."/>
            <person name="Chen A."/>
            <person name="Krypides N."/>
            <person name="Mavromatis K."/>
            <person name="Markowitz V."/>
            <person name="Szeto E."/>
            <person name="Ivanova N."/>
            <person name="Ovchinnikova G."/>
            <person name="Pagani I."/>
            <person name="Pati A."/>
            <person name="Goodwin L."/>
            <person name="Peters L."/>
            <person name="Pitluck S."/>
            <person name="Woyke T."/>
            <person name="Kerfeld C."/>
        </authorList>
    </citation>
    <scope>NUCLEOTIDE SEQUENCE [LARGE SCALE GENOMIC DNA]</scope>
    <source>
        <strain evidence="2">PCC 8305</strain>
    </source>
</reference>
<dbReference type="Pfam" id="PF01497">
    <property type="entry name" value="Peripla_BP_2"/>
    <property type="match status" value="1"/>
</dbReference>
<feature type="domain" description="Fe/B12 periplasmic-binding" evidence="1">
    <location>
        <begin position="8"/>
        <end position="296"/>
    </location>
</feature>
<dbReference type="STRING" id="13035.Dacsa_2055"/>
<evidence type="ECO:0000313" key="2">
    <source>
        <dbReference type="EMBL" id="AFZ50697.1"/>
    </source>
</evidence>
<dbReference type="Proteomes" id="UP000010482">
    <property type="component" value="Chromosome"/>
</dbReference>
<evidence type="ECO:0000259" key="1">
    <source>
        <dbReference type="PROSITE" id="PS50983"/>
    </source>
</evidence>
<dbReference type="Gene3D" id="3.40.50.1980">
    <property type="entry name" value="Nitrogenase molybdenum iron protein domain"/>
    <property type="match status" value="2"/>
</dbReference>
<dbReference type="RefSeq" id="WP_015229691.1">
    <property type="nucleotide sequence ID" value="NC_019780.1"/>
</dbReference>
<evidence type="ECO:0000313" key="3">
    <source>
        <dbReference type="Proteomes" id="UP000010482"/>
    </source>
</evidence>
<keyword evidence="3" id="KW-1185">Reference proteome</keyword>
<organism evidence="2 3">
    <name type="scientific">Dactylococcopsis salina (strain PCC 8305)</name>
    <name type="common">Myxobactron salinum</name>
    <dbReference type="NCBI Taxonomy" id="13035"/>
    <lineage>
        <taxon>Bacteria</taxon>
        <taxon>Bacillati</taxon>
        <taxon>Cyanobacteriota</taxon>
        <taxon>Cyanophyceae</taxon>
        <taxon>Nodosilineales</taxon>
        <taxon>Cymatolegaceae</taxon>
        <taxon>Dactylococcopsis</taxon>
    </lineage>
</organism>
<dbReference type="InterPro" id="IPR002491">
    <property type="entry name" value="ABC_transptr_periplasmic_BD"/>
</dbReference>
<name>K9YW34_DACS8</name>
<dbReference type="InterPro" id="IPR051030">
    <property type="entry name" value="Vitamin_B12-ABC_binding"/>
</dbReference>
<dbReference type="KEGG" id="dsl:Dacsa_2055"/>
<dbReference type="eggNOG" id="COG0614">
    <property type="taxonomic scope" value="Bacteria"/>
</dbReference>
<sequence length="309" mass="34369">MTNSNTLRIVSLLPSATETVAALGLTDHLVGRSHECDYPPKVQSLPVCTEARLNSQKNSAAIDEDVQSLMQSALSIYEIKTDVLERLQPTHILTQDQCDACAVSMTQVQEATSQLVSSQPEVISLQGNVLTQVWADLKQVADRLGVDSQQALADLQSRVDACTRITDQITAENCPRVVTIEWIDPLMSGGNWLPELVKMAGGEPILDETGERSRYLDWQNLSDADPDAIVILPCGFDLDRTRKEAQVLKERSHWSQLKAVQTDRVYIADGNAYFNRPGPRLVDSLEMLAEMLHPQQFSYGYQGKSWEKL</sequence>
<dbReference type="OrthoDB" id="9787772at2"/>
<accession>K9YW34</accession>
<dbReference type="EMBL" id="CP003944">
    <property type="protein sequence ID" value="AFZ50697.1"/>
    <property type="molecule type" value="Genomic_DNA"/>
</dbReference>
<dbReference type="PROSITE" id="PS50983">
    <property type="entry name" value="FE_B12_PBP"/>
    <property type="match status" value="1"/>
</dbReference>
<dbReference type="PANTHER" id="PTHR42860">
    <property type="entry name" value="VITAMIN B12-BINDING PROTEIN"/>
    <property type="match status" value="1"/>
</dbReference>
<proteinExistence type="predicted"/>
<dbReference type="PANTHER" id="PTHR42860:SF1">
    <property type="entry name" value="VITAMIN B12-BINDING PROTEIN"/>
    <property type="match status" value="1"/>
</dbReference>
<dbReference type="PATRIC" id="fig|13035.3.peg.2335"/>